<dbReference type="InterPro" id="IPR036420">
    <property type="entry name" value="BRCT_dom_sf"/>
</dbReference>
<comment type="caution">
    <text evidence="6">The sequence shown here is derived from an EMBL/GenBank/DDBJ whole genome shotgun (WGS) entry which is preliminary data.</text>
</comment>
<dbReference type="PANTHER" id="PTHR15321">
    <property type="entry name" value="TUMOR SUPPRESSOR P53-BINDING PROTEIN 1"/>
    <property type="match status" value="1"/>
</dbReference>
<accession>A0A1Q2ZTQ9</accession>
<dbReference type="GO" id="GO:0003690">
    <property type="term" value="F:double-stranded DNA binding"/>
    <property type="evidence" value="ECO:0007669"/>
    <property type="project" value="EnsemblFungi"/>
</dbReference>
<dbReference type="PANTHER" id="PTHR15321:SF3">
    <property type="entry name" value="TP53-BINDING PROTEIN 1"/>
    <property type="match status" value="1"/>
</dbReference>
<dbReference type="PROSITE" id="PS50172">
    <property type="entry name" value="BRCT"/>
    <property type="match status" value="1"/>
</dbReference>
<proteinExistence type="predicted"/>
<feature type="region of interest" description="Disordered" evidence="4">
    <location>
        <begin position="132"/>
        <end position="160"/>
    </location>
</feature>
<dbReference type="GO" id="GO:0031573">
    <property type="term" value="P:mitotic intra-S DNA damage checkpoint signaling"/>
    <property type="evidence" value="ECO:0007669"/>
    <property type="project" value="EnsemblFungi"/>
</dbReference>
<feature type="compositionally biased region" description="Basic and acidic residues" evidence="4">
    <location>
        <begin position="489"/>
        <end position="503"/>
    </location>
</feature>
<feature type="compositionally biased region" description="Basic and acidic residues" evidence="4">
    <location>
        <begin position="404"/>
        <end position="413"/>
    </location>
</feature>
<evidence type="ECO:0000256" key="2">
    <source>
        <dbReference type="ARBA" id="ARBA00022763"/>
    </source>
</evidence>
<feature type="region of interest" description="Disordered" evidence="4">
    <location>
        <begin position="790"/>
        <end position="809"/>
    </location>
</feature>
<dbReference type="AlphaFoldDB" id="A0A1Q2ZTQ9"/>
<dbReference type="InterPro" id="IPR047252">
    <property type="entry name" value="TP53BP1-like"/>
</dbReference>
<feature type="domain" description="BRCT" evidence="5">
    <location>
        <begin position="836"/>
        <end position="949"/>
    </location>
</feature>
<gene>
    <name evidence="6" type="ORF">ZYGR_0A04160</name>
</gene>
<dbReference type="GO" id="GO:0042393">
    <property type="term" value="F:histone binding"/>
    <property type="evidence" value="ECO:0007669"/>
    <property type="project" value="EnsemblFungi"/>
</dbReference>
<feature type="region of interest" description="Disordered" evidence="4">
    <location>
        <begin position="349"/>
        <end position="581"/>
    </location>
</feature>
<feature type="compositionally biased region" description="Basic and acidic residues" evidence="4">
    <location>
        <begin position="236"/>
        <end position="260"/>
    </location>
</feature>
<protein>
    <recommendedName>
        <fullName evidence="5">BRCT domain-containing protein</fullName>
    </recommendedName>
</protein>
<feature type="compositionally biased region" description="Polar residues" evidence="4">
    <location>
        <begin position="132"/>
        <end position="142"/>
    </location>
</feature>
<feature type="compositionally biased region" description="Basic and acidic residues" evidence="4">
    <location>
        <begin position="75"/>
        <end position="94"/>
    </location>
</feature>
<feature type="compositionally biased region" description="Polar residues" evidence="4">
    <location>
        <begin position="1"/>
        <end position="14"/>
    </location>
</feature>
<dbReference type="InterPro" id="IPR001357">
    <property type="entry name" value="BRCT_dom"/>
</dbReference>
<dbReference type="InterPro" id="IPR047249">
    <property type="entry name" value="BRCT_p53bp1-like_rpt1"/>
</dbReference>
<feature type="region of interest" description="Disordered" evidence="4">
    <location>
        <begin position="236"/>
        <end position="262"/>
    </location>
</feature>
<evidence type="ECO:0000256" key="3">
    <source>
        <dbReference type="ARBA" id="ARBA00023242"/>
    </source>
</evidence>
<dbReference type="OMA" id="DYKFACL"/>
<feature type="compositionally biased region" description="Low complexity" evidence="4">
    <location>
        <begin position="414"/>
        <end position="427"/>
    </location>
</feature>
<dbReference type="eggNOG" id="KOG3548">
    <property type="taxonomic scope" value="Eukaryota"/>
</dbReference>
<dbReference type="GO" id="GO:0006302">
    <property type="term" value="P:double-strand break repair"/>
    <property type="evidence" value="ECO:0007669"/>
    <property type="project" value="EnsemblFungi"/>
</dbReference>
<evidence type="ECO:0000256" key="1">
    <source>
        <dbReference type="ARBA" id="ARBA00004123"/>
    </source>
</evidence>
<evidence type="ECO:0000256" key="4">
    <source>
        <dbReference type="SAM" id="MobiDB-lite"/>
    </source>
</evidence>
<dbReference type="GO" id="GO:0005634">
    <property type="term" value="C:nucleus"/>
    <property type="evidence" value="ECO:0007669"/>
    <property type="project" value="UniProtKB-SubCell"/>
</dbReference>
<dbReference type="Gene3D" id="3.40.50.10190">
    <property type="entry name" value="BRCT domain"/>
    <property type="match status" value="1"/>
</dbReference>
<evidence type="ECO:0000259" key="5">
    <source>
        <dbReference type="PROSITE" id="PS50172"/>
    </source>
</evidence>
<feature type="region of interest" description="Disordered" evidence="4">
    <location>
        <begin position="1"/>
        <end position="106"/>
    </location>
</feature>
<reference evidence="6 7" key="1">
    <citation type="submission" date="2016-08" db="EMBL/GenBank/DDBJ databases">
        <title>Draft genome sequence of allopolyploid Zygosaccharomyces rouxii.</title>
        <authorList>
            <person name="Watanabe J."/>
            <person name="Uehara K."/>
            <person name="Mogi Y."/>
            <person name="Tsukioka Y."/>
        </authorList>
    </citation>
    <scope>NUCLEOTIDE SEQUENCE [LARGE SCALE GENOMIC DNA]</scope>
    <source>
        <strain evidence="6 7">NBRC 110957</strain>
    </source>
</reference>
<dbReference type="GO" id="GO:0008047">
    <property type="term" value="F:enzyme activator activity"/>
    <property type="evidence" value="ECO:0007669"/>
    <property type="project" value="EnsemblFungi"/>
</dbReference>
<name>A0A1Q2ZTQ9_ZYGRO</name>
<dbReference type="GO" id="GO:0090734">
    <property type="term" value="C:site of DNA damage"/>
    <property type="evidence" value="ECO:0007669"/>
    <property type="project" value="EnsemblFungi"/>
</dbReference>
<dbReference type="SUPFAM" id="SSF52113">
    <property type="entry name" value="BRCT domain"/>
    <property type="match status" value="1"/>
</dbReference>
<evidence type="ECO:0000313" key="7">
    <source>
        <dbReference type="Proteomes" id="UP000187013"/>
    </source>
</evidence>
<dbReference type="Pfam" id="PF08605">
    <property type="entry name" value="Rad9_Rad53_bind"/>
    <property type="match status" value="1"/>
</dbReference>
<dbReference type="CDD" id="cd17745">
    <property type="entry name" value="BRCT_p53bp1_rpt1"/>
    <property type="match status" value="1"/>
</dbReference>
<dbReference type="GO" id="GO:0006289">
    <property type="term" value="P:nucleotide-excision repair"/>
    <property type="evidence" value="ECO:0007669"/>
    <property type="project" value="EnsemblFungi"/>
</dbReference>
<keyword evidence="3" id="KW-0539">Nucleus</keyword>
<comment type="subcellular location">
    <subcellularLocation>
        <location evidence="1">Nucleus</location>
    </subcellularLocation>
</comment>
<dbReference type="GO" id="GO:0031571">
    <property type="term" value="P:mitotic G1 DNA damage checkpoint signaling"/>
    <property type="evidence" value="ECO:0007669"/>
    <property type="project" value="EnsemblFungi"/>
</dbReference>
<evidence type="ECO:0000313" key="6">
    <source>
        <dbReference type="EMBL" id="GAV46819.1"/>
    </source>
</evidence>
<dbReference type="GO" id="GO:0045944">
    <property type="term" value="P:positive regulation of transcription by RNA polymerase II"/>
    <property type="evidence" value="ECO:0007669"/>
    <property type="project" value="EnsemblFungi"/>
</dbReference>
<dbReference type="OrthoDB" id="129353at2759"/>
<feature type="compositionally biased region" description="Polar residues" evidence="4">
    <location>
        <begin position="55"/>
        <end position="68"/>
    </location>
</feature>
<sequence>MSNGIIQSNDSVENSMKDPAMQETPIADHLMISNDVPHATDGSRDNTRSIGNGKVFSNDNVNENSGDYYSSPLVDKNRDMDVFSKESKGDEIEHLPQSPLRLNKRTPDLDKIADFFRNNRTPKQKRLLAQFESSVTQDTPVSQRRDHSPLRLKSNKKSSSTEYVRNLHSVDDEPSLEVTEADIQYNLNASREGKTLESQTDYEHTNRLKFFGQGTQSQEKLQTQGIQEVESFHHDNDTIQRPDNDYHEHTKISSNEKDPDVFMGNKTNDENMCHEETRVNDTTDGDISVQWVFRSNKNDQENSNKSTQIIPTGETQKDEMNSEFQNTQTSLSQANETQTQVVASFNAQETPVDHKKNEMESPTQIVRSPERNMDGNTQEIPSEPGRFSGVGAITEVLGTSPASKSRDIIDVESRSSSPRYSVPSVSRNDSEQERDNQGKVLLQISGKPELFPNFDIEPGAEENADKNTAIVISENDLTQDLPELEEQGSQEKRKEQESFRRIADGSFEESQEITKKTWKRSGRTRPTIVQEEEEEEEEEEGEEGELDERCRNHPKKKLRRGDTDHGHQVQVQTPDTSPQIDGEKSALTELRSGNEVPSESWLEKIRDFPQDVRKREEDFLSKKDIKFEDAVWCQYNLNYCFYPGRLISYDEKADGCWVVFETGQSLTKNDDIYYLDIRVGDTVNWHGRVHKVIALERRTQDPIVIRCIRGYDTIHLKKRNVSGKLGKKTSVVPLSSISLDLNEWAKRPKVILEEGSHTRAKAFKFLQHPIRGRKSITSLSPRKARLDSGATGRLTYKEDSDDESNDSVDSVGKNGIIELSSKLESPGLKRKLFNSQDPGIFKDCLFILSGLNEEKYELSEVIGSLGGRIVDAGFPDLFDFEFLEERDQHIEKYTLNLGWKSNIKSENLRFGCLLSTKHLRSLKYLETLALGWPTLHWKFVERCVSDGKLCTKNIHQYLLPSGESFRLNSRSEDQSGIIKSNDIFQFYLLLLQNALLKDQIGHNYHVLSDYVVIIFGHSGLDQFIRFILACLGVKTTFQISSKIGNFATIQNLNVLTNFTNTILLGQDNSKIIIYINGDNGLPNEILEEIKGRIWGEFVNGGQTSPNFHVESKEWLIQTLINGNSGFD</sequence>
<organism evidence="6 7">
    <name type="scientific">Zygosaccharomyces rouxii</name>
    <dbReference type="NCBI Taxonomy" id="4956"/>
    <lineage>
        <taxon>Eukaryota</taxon>
        <taxon>Fungi</taxon>
        <taxon>Dikarya</taxon>
        <taxon>Ascomycota</taxon>
        <taxon>Saccharomycotina</taxon>
        <taxon>Saccharomycetes</taxon>
        <taxon>Saccharomycetales</taxon>
        <taxon>Saccharomycetaceae</taxon>
        <taxon>Zygosaccharomyces</taxon>
    </lineage>
</organism>
<dbReference type="GO" id="GO:0110027">
    <property type="term" value="P:negative regulation of DNA strand resection involved in replication fork processing"/>
    <property type="evidence" value="ECO:0007669"/>
    <property type="project" value="EnsemblFungi"/>
</dbReference>
<keyword evidence="2" id="KW-0227">DNA damage</keyword>
<dbReference type="SMART" id="SM00292">
    <property type="entry name" value="BRCT"/>
    <property type="match status" value="1"/>
</dbReference>
<feature type="compositionally biased region" description="Polar residues" evidence="4">
    <location>
        <begin position="569"/>
        <end position="579"/>
    </location>
</feature>
<feature type="compositionally biased region" description="Acidic residues" evidence="4">
    <location>
        <begin position="530"/>
        <end position="546"/>
    </location>
</feature>
<dbReference type="GO" id="GO:0000785">
    <property type="term" value="C:chromatin"/>
    <property type="evidence" value="ECO:0007669"/>
    <property type="project" value="EnsemblFungi"/>
</dbReference>
<dbReference type="InterPro" id="IPR013914">
    <property type="entry name" value="Rad9_Rad53-bd_dom_fun"/>
</dbReference>
<dbReference type="EMBL" id="BDGX01000001">
    <property type="protein sequence ID" value="GAV46819.1"/>
    <property type="molecule type" value="Genomic_DNA"/>
</dbReference>
<feature type="compositionally biased region" description="Basic and acidic residues" evidence="4">
    <location>
        <begin position="428"/>
        <end position="437"/>
    </location>
</feature>
<dbReference type="Proteomes" id="UP000187013">
    <property type="component" value="Unassembled WGS sequence"/>
</dbReference>